<feature type="binding site" evidence="11">
    <location>
        <position position="48"/>
    </location>
    <ligand>
        <name>NADP(+)</name>
        <dbReference type="ChEBI" id="CHEBI:58349"/>
    </ligand>
</feature>
<dbReference type="EC" id="4.2.3.5" evidence="3 11"/>
<dbReference type="Pfam" id="PF01264">
    <property type="entry name" value="Chorismate_synt"/>
    <property type="match status" value="1"/>
</dbReference>
<comment type="caution">
    <text evidence="11">Lacks conserved residue(s) required for the propagation of feature annotation.</text>
</comment>
<evidence type="ECO:0000256" key="12">
    <source>
        <dbReference type="RuleBase" id="RU000605"/>
    </source>
</evidence>
<keyword evidence="7 11" id="KW-0274">FAD</keyword>
<evidence type="ECO:0000313" key="14">
    <source>
        <dbReference type="Proteomes" id="UP001198151"/>
    </source>
</evidence>
<keyword evidence="4 11" id="KW-0028">Amino-acid biosynthesis</keyword>
<evidence type="ECO:0000256" key="5">
    <source>
        <dbReference type="ARBA" id="ARBA00022630"/>
    </source>
</evidence>
<comment type="caution">
    <text evidence="13">The sequence shown here is derived from an EMBL/GenBank/DDBJ whole genome shotgun (WGS) entry which is preliminary data.</text>
</comment>
<comment type="catalytic activity">
    <reaction evidence="11 12">
        <text>5-O-(1-carboxyvinyl)-3-phosphoshikimate = chorismate + phosphate</text>
        <dbReference type="Rhea" id="RHEA:21020"/>
        <dbReference type="ChEBI" id="CHEBI:29748"/>
        <dbReference type="ChEBI" id="CHEBI:43474"/>
        <dbReference type="ChEBI" id="CHEBI:57701"/>
        <dbReference type="EC" id="4.2.3.5"/>
    </reaction>
</comment>
<comment type="similarity">
    <text evidence="2 11 12">Belongs to the chorismate synthase family.</text>
</comment>
<dbReference type="SUPFAM" id="SSF103263">
    <property type="entry name" value="Chorismate synthase, AroC"/>
    <property type="match status" value="1"/>
</dbReference>
<dbReference type="NCBIfam" id="TIGR00033">
    <property type="entry name" value="aroC"/>
    <property type="match status" value="1"/>
</dbReference>
<evidence type="ECO:0000256" key="10">
    <source>
        <dbReference type="ARBA" id="ARBA00023239"/>
    </source>
</evidence>
<dbReference type="RefSeq" id="WP_227707888.1">
    <property type="nucleotide sequence ID" value="NZ_JAJEQX010000016.1"/>
</dbReference>
<dbReference type="PANTHER" id="PTHR21085">
    <property type="entry name" value="CHORISMATE SYNTHASE"/>
    <property type="match status" value="1"/>
</dbReference>
<keyword evidence="5 11" id="KW-0285">Flavoprotein</keyword>
<dbReference type="EMBL" id="JAJEQX010000016">
    <property type="protein sequence ID" value="MCC2254748.1"/>
    <property type="molecule type" value="Genomic_DNA"/>
</dbReference>
<evidence type="ECO:0000256" key="1">
    <source>
        <dbReference type="ARBA" id="ARBA00005044"/>
    </source>
</evidence>
<dbReference type="InterPro" id="IPR020541">
    <property type="entry name" value="Chorismate_synthase_CS"/>
</dbReference>
<organism evidence="13 14">
    <name type="scientific">Ruminococcus turbiniformis</name>
    <dbReference type="NCBI Taxonomy" id="2881258"/>
    <lineage>
        <taxon>Bacteria</taxon>
        <taxon>Bacillati</taxon>
        <taxon>Bacillota</taxon>
        <taxon>Clostridia</taxon>
        <taxon>Eubacteriales</taxon>
        <taxon>Oscillospiraceae</taxon>
        <taxon>Ruminococcus</taxon>
    </lineage>
</organism>
<dbReference type="NCBIfam" id="NF003793">
    <property type="entry name" value="PRK05382.1"/>
    <property type="match status" value="1"/>
</dbReference>
<evidence type="ECO:0000313" key="13">
    <source>
        <dbReference type="EMBL" id="MCC2254748.1"/>
    </source>
</evidence>
<feature type="binding site" evidence="11">
    <location>
        <position position="324"/>
    </location>
    <ligand>
        <name>FMN</name>
        <dbReference type="ChEBI" id="CHEBI:58210"/>
    </ligand>
</feature>
<keyword evidence="9 11" id="KW-0057">Aromatic amino acid biosynthesis</keyword>
<dbReference type="PROSITE" id="PS00789">
    <property type="entry name" value="CHORISMATE_SYNTHASE_3"/>
    <property type="match status" value="1"/>
</dbReference>
<comment type="cofactor">
    <cofactor evidence="11 12">
        <name>FMNH2</name>
        <dbReference type="ChEBI" id="CHEBI:57618"/>
    </cofactor>
    <text evidence="11 12">Reduced FMN (FMNH(2)).</text>
</comment>
<reference evidence="13 14" key="1">
    <citation type="submission" date="2021-10" db="EMBL/GenBank/DDBJ databases">
        <title>Anaerobic single-cell dispensing facilitates the cultivation of human gut bacteria.</title>
        <authorList>
            <person name="Afrizal A."/>
        </authorList>
    </citation>
    <scope>NUCLEOTIDE SEQUENCE [LARGE SCALE GENOMIC DNA]</scope>
    <source>
        <strain evidence="13 14">CLA-AA-H200</strain>
    </source>
</reference>
<evidence type="ECO:0000256" key="9">
    <source>
        <dbReference type="ARBA" id="ARBA00023141"/>
    </source>
</evidence>
<evidence type="ECO:0000256" key="7">
    <source>
        <dbReference type="ARBA" id="ARBA00022827"/>
    </source>
</evidence>
<evidence type="ECO:0000256" key="4">
    <source>
        <dbReference type="ARBA" id="ARBA00022605"/>
    </source>
</evidence>
<comment type="subunit">
    <text evidence="11">Homotetramer.</text>
</comment>
<evidence type="ECO:0000256" key="11">
    <source>
        <dbReference type="HAMAP-Rule" id="MF_00300"/>
    </source>
</evidence>
<evidence type="ECO:0000256" key="8">
    <source>
        <dbReference type="ARBA" id="ARBA00022857"/>
    </source>
</evidence>
<dbReference type="PROSITE" id="PS00788">
    <property type="entry name" value="CHORISMATE_SYNTHASE_2"/>
    <property type="match status" value="1"/>
</dbReference>
<proteinExistence type="inferred from homology"/>
<evidence type="ECO:0000256" key="6">
    <source>
        <dbReference type="ARBA" id="ARBA00022643"/>
    </source>
</evidence>
<dbReference type="CDD" id="cd07304">
    <property type="entry name" value="Chorismate_synthase"/>
    <property type="match status" value="1"/>
</dbReference>
<dbReference type="GO" id="GO:0004107">
    <property type="term" value="F:chorismate synthase activity"/>
    <property type="evidence" value="ECO:0007669"/>
    <property type="project" value="UniProtKB-EC"/>
</dbReference>
<comment type="pathway">
    <text evidence="1 11 12">Metabolic intermediate biosynthesis; chorismate biosynthesis; chorismate from D-erythrose 4-phosphate and phosphoenolpyruvate: step 7/7.</text>
</comment>
<protein>
    <recommendedName>
        <fullName evidence="3 11">Chorismate synthase</fullName>
        <shortName evidence="11">CS</shortName>
        <ecNumber evidence="3 11">4.2.3.5</ecNumber>
    </recommendedName>
    <alternativeName>
        <fullName evidence="11">5-enolpyruvylshikimate-3-phosphate phospholyase</fullName>
    </alternativeName>
</protein>
<dbReference type="PIRSF" id="PIRSF001456">
    <property type="entry name" value="Chorismate_synth"/>
    <property type="match status" value="1"/>
</dbReference>
<evidence type="ECO:0000256" key="2">
    <source>
        <dbReference type="ARBA" id="ARBA00008014"/>
    </source>
</evidence>
<feature type="binding site" evidence="11">
    <location>
        <begin position="298"/>
        <end position="302"/>
    </location>
    <ligand>
        <name>FMN</name>
        <dbReference type="ChEBI" id="CHEBI:58210"/>
    </ligand>
</feature>
<feature type="binding site" evidence="11">
    <location>
        <position position="283"/>
    </location>
    <ligand>
        <name>FMN</name>
        <dbReference type="ChEBI" id="CHEBI:58210"/>
    </ligand>
</feature>
<dbReference type="InterPro" id="IPR035904">
    <property type="entry name" value="Chorismate_synth_AroC_sf"/>
</dbReference>
<keyword evidence="10 11" id="KW-0456">Lyase</keyword>
<keyword evidence="6 11" id="KW-0288">FMN</keyword>
<name>A0ABS8FXG3_9FIRM</name>
<dbReference type="HAMAP" id="MF_00300">
    <property type="entry name" value="Chorismate_synth"/>
    <property type="match status" value="1"/>
</dbReference>
<feature type="binding site" evidence="11">
    <location>
        <position position="54"/>
    </location>
    <ligand>
        <name>NADP(+)</name>
        <dbReference type="ChEBI" id="CHEBI:58349"/>
    </ligand>
</feature>
<sequence>MSGSSFGKIFSITTWGESHGAGIGVVIDGCPAGIPLTENEIQRYLDRRKPGQSKYTTKRNESDSVEILSGVFEGVTTGTPISLLVRNQDQRSRDYGNIASTFRPGHADYPFTEKYGIRDYRGGGRSSGRETIGRVAAGAVASLLLKELGISVRAYTKSIGPYEIDEKDYHFEEIEENSLYMPNRKTAEKAGEYISSLMAETDSCGGIIECTADGLPVGIGEPVFDKLDAMLARAVMSIGAVKGVEIGDGFAAASSVGSRNNDPFFSEGGVIRKKSNHAGGTLGGLSDGSRLVLRAAVKPTSSISREQSTVNTDGENVRMRVVGRHDPVIVPRAVVVVEAMTALTIADLLLQNMCSRMENIKKVYGAHTGSDTEAASADELS</sequence>
<feature type="binding site" evidence="11">
    <location>
        <begin position="125"/>
        <end position="127"/>
    </location>
    <ligand>
        <name>FMN</name>
        <dbReference type="ChEBI" id="CHEBI:58210"/>
    </ligand>
</feature>
<dbReference type="InterPro" id="IPR000453">
    <property type="entry name" value="Chorismate_synth"/>
</dbReference>
<keyword evidence="8 11" id="KW-0521">NADP</keyword>
<dbReference type="Proteomes" id="UP001198151">
    <property type="component" value="Unassembled WGS sequence"/>
</dbReference>
<comment type="function">
    <text evidence="11">Catalyzes the anti-1,4-elimination of the C-3 phosphate and the C-6 proR hydrogen from 5-enolpyruvylshikimate-3-phosphate (EPSP) to yield chorismate, which is the branch point compound that serves as the starting substrate for the three terminal pathways of aromatic amino acid biosynthesis. This reaction introduces a second double bond into the aromatic ring system.</text>
</comment>
<evidence type="ECO:0000256" key="3">
    <source>
        <dbReference type="ARBA" id="ARBA00013036"/>
    </source>
</evidence>
<dbReference type="PANTHER" id="PTHR21085:SF0">
    <property type="entry name" value="CHORISMATE SYNTHASE"/>
    <property type="match status" value="1"/>
</dbReference>
<accession>A0ABS8FXG3</accession>
<dbReference type="PROSITE" id="PS00787">
    <property type="entry name" value="CHORISMATE_SYNTHASE_1"/>
    <property type="match status" value="1"/>
</dbReference>
<gene>
    <name evidence="11 13" type="primary">aroC</name>
    <name evidence="13" type="ORF">LKD70_10005</name>
</gene>
<dbReference type="Gene3D" id="3.60.150.10">
    <property type="entry name" value="Chorismate synthase AroC"/>
    <property type="match status" value="1"/>
</dbReference>
<keyword evidence="14" id="KW-1185">Reference proteome</keyword>